<evidence type="ECO:0000256" key="1">
    <source>
        <dbReference type="SAM" id="MobiDB-lite"/>
    </source>
</evidence>
<gene>
    <name evidence="2" type="ORF">HJG60_010567</name>
</gene>
<feature type="compositionally biased region" description="Polar residues" evidence="1">
    <location>
        <begin position="80"/>
        <end position="93"/>
    </location>
</feature>
<evidence type="ECO:0000313" key="2">
    <source>
        <dbReference type="EMBL" id="KAF6114602.1"/>
    </source>
</evidence>
<comment type="caution">
    <text evidence="2">The sequence shown here is derived from an EMBL/GenBank/DDBJ whole genome shotgun (WGS) entry which is preliminary data.</text>
</comment>
<sequence>MHWLGRQGSQSKGAMQMLSKGHLLKVLYLNSEAHHSEQSSRLRGHTVDRGVRGAGDGPVGSAVCAAQLTVLAQVPHTAQPLSFSPGGEQTVSEASALDPHQCPSHQAPSSPSPENFLCSLPFLISALGMS</sequence>
<dbReference type="Proteomes" id="UP000664940">
    <property type="component" value="Unassembled WGS sequence"/>
</dbReference>
<dbReference type="EMBL" id="JABVXQ010000004">
    <property type="protein sequence ID" value="KAF6114602.1"/>
    <property type="molecule type" value="Genomic_DNA"/>
</dbReference>
<dbReference type="AlphaFoldDB" id="A0A834AND6"/>
<accession>A0A834AND6</accession>
<proteinExistence type="predicted"/>
<protein>
    <submittedName>
        <fullName evidence="2">Uncharacterized protein</fullName>
    </submittedName>
</protein>
<reference evidence="2 3" key="1">
    <citation type="journal article" date="2020" name="Nature">
        <title>Six reference-quality genomes reveal evolution of bat adaptations.</title>
        <authorList>
            <person name="Jebb D."/>
            <person name="Huang Z."/>
            <person name="Pippel M."/>
            <person name="Hughes G.M."/>
            <person name="Lavrichenko K."/>
            <person name="Devanna P."/>
            <person name="Winkler S."/>
            <person name="Jermiin L.S."/>
            <person name="Skirmuntt E.C."/>
            <person name="Katzourakis A."/>
            <person name="Burkitt-Gray L."/>
            <person name="Ray D.A."/>
            <person name="Sullivan K.A.M."/>
            <person name="Roscito J.G."/>
            <person name="Kirilenko B.M."/>
            <person name="Davalos L.M."/>
            <person name="Corthals A.P."/>
            <person name="Power M.L."/>
            <person name="Jones G."/>
            <person name="Ransome R.D."/>
            <person name="Dechmann D.K.N."/>
            <person name="Locatelli A.G."/>
            <person name="Puechmaille S.J."/>
            <person name="Fedrigo O."/>
            <person name="Jarvis E.D."/>
            <person name="Hiller M."/>
            <person name="Vernes S.C."/>
            <person name="Myers E.W."/>
            <person name="Teeling E.C."/>
        </authorList>
    </citation>
    <scope>NUCLEOTIDE SEQUENCE [LARGE SCALE GENOMIC DNA]</scope>
    <source>
        <strain evidence="2">Bat1K_MPI-CBG_1</strain>
    </source>
</reference>
<organism evidence="2 3">
    <name type="scientific">Phyllostomus discolor</name>
    <name type="common">pale spear-nosed bat</name>
    <dbReference type="NCBI Taxonomy" id="89673"/>
    <lineage>
        <taxon>Eukaryota</taxon>
        <taxon>Metazoa</taxon>
        <taxon>Chordata</taxon>
        <taxon>Craniata</taxon>
        <taxon>Vertebrata</taxon>
        <taxon>Euteleostomi</taxon>
        <taxon>Mammalia</taxon>
        <taxon>Eutheria</taxon>
        <taxon>Laurasiatheria</taxon>
        <taxon>Chiroptera</taxon>
        <taxon>Yangochiroptera</taxon>
        <taxon>Phyllostomidae</taxon>
        <taxon>Phyllostominae</taxon>
        <taxon>Phyllostomus</taxon>
    </lineage>
</organism>
<feature type="region of interest" description="Disordered" evidence="1">
    <location>
        <begin position="80"/>
        <end position="112"/>
    </location>
</feature>
<evidence type="ECO:0000313" key="3">
    <source>
        <dbReference type="Proteomes" id="UP000664940"/>
    </source>
</evidence>
<feature type="compositionally biased region" description="Polar residues" evidence="1">
    <location>
        <begin position="103"/>
        <end position="112"/>
    </location>
</feature>
<name>A0A834AND6_9CHIR</name>